<gene>
    <name evidence="4" type="primary">CACNA1G</name>
    <name evidence="4" type="ORF">SNAT2548_LOCUS23220</name>
</gene>
<keyword evidence="5" id="KW-1185">Reference proteome</keyword>
<name>A0A812R914_9DINO</name>
<feature type="region of interest" description="Disordered" evidence="2">
    <location>
        <begin position="342"/>
        <end position="378"/>
    </location>
</feature>
<comment type="caution">
    <text evidence="4">The sequence shown here is derived from an EMBL/GenBank/DDBJ whole genome shotgun (WGS) entry which is preliminary data.</text>
</comment>
<evidence type="ECO:0000256" key="1">
    <source>
        <dbReference type="ARBA" id="ARBA00022837"/>
    </source>
</evidence>
<keyword evidence="3" id="KW-0472">Membrane</keyword>
<feature type="transmembrane region" description="Helical" evidence="3">
    <location>
        <begin position="163"/>
        <end position="187"/>
    </location>
</feature>
<accession>A0A812R914</accession>
<dbReference type="SUPFAM" id="SSF47473">
    <property type="entry name" value="EF-hand"/>
    <property type="match status" value="1"/>
</dbReference>
<feature type="region of interest" description="Disordered" evidence="2">
    <location>
        <begin position="1"/>
        <end position="29"/>
    </location>
</feature>
<feature type="compositionally biased region" description="Low complexity" evidence="2">
    <location>
        <begin position="342"/>
        <end position="369"/>
    </location>
</feature>
<organism evidence="4 5">
    <name type="scientific">Symbiodinium natans</name>
    <dbReference type="NCBI Taxonomy" id="878477"/>
    <lineage>
        <taxon>Eukaryota</taxon>
        <taxon>Sar</taxon>
        <taxon>Alveolata</taxon>
        <taxon>Dinophyceae</taxon>
        <taxon>Suessiales</taxon>
        <taxon>Symbiodiniaceae</taxon>
        <taxon>Symbiodinium</taxon>
    </lineage>
</organism>
<keyword evidence="1" id="KW-0106">Calcium</keyword>
<dbReference type="AlphaFoldDB" id="A0A812R914"/>
<dbReference type="EMBL" id="CAJNDS010002313">
    <property type="protein sequence ID" value="CAE7426688.1"/>
    <property type="molecule type" value="Genomic_DNA"/>
</dbReference>
<evidence type="ECO:0000313" key="5">
    <source>
        <dbReference type="Proteomes" id="UP000604046"/>
    </source>
</evidence>
<evidence type="ECO:0000313" key="4">
    <source>
        <dbReference type="EMBL" id="CAE7426688.1"/>
    </source>
</evidence>
<sequence length="378" mass="41657">MPRFFRDPGEDSEASEIPAGIHGVPDTSAIDPVPADAEEYITIAGGGDGEETAEPSSSFALDSAIRTDVAVGCSLVLVWSEDGSLREIQELRLPSDFKALQLSVDYHNCLDLARGRSGKWVRSSVTYGLPLDSEDYGQNYRNDSEGTAAFSKVMAPLMEISPLWVALFLFYICFTYFAVLNVVTGVFCQTAIESAQNDHAAVVHSILKNKQAHIKKIRALFSCLGDDQTGIITFAMFEEKINSPAVKAYFEVLGLDVWDAWSFFKLLDLDDGGDVEIEEFLMGCLRLRGTARAIDVNKLIHDQTWLIRSHGKFQTYVEVELKKIQEQLLWMAGLSPPEQSYTLGSLSSSTGSGSCGLRNSRQRPSQRSQLATPDTKDS</sequence>
<evidence type="ECO:0000256" key="3">
    <source>
        <dbReference type="SAM" id="Phobius"/>
    </source>
</evidence>
<dbReference type="PROSITE" id="PS00018">
    <property type="entry name" value="EF_HAND_1"/>
    <property type="match status" value="1"/>
</dbReference>
<proteinExistence type="predicted"/>
<reference evidence="4" key="1">
    <citation type="submission" date="2021-02" db="EMBL/GenBank/DDBJ databases">
        <authorList>
            <person name="Dougan E. K."/>
            <person name="Rhodes N."/>
            <person name="Thang M."/>
            <person name="Chan C."/>
        </authorList>
    </citation>
    <scope>NUCLEOTIDE SEQUENCE</scope>
</reference>
<dbReference type="OrthoDB" id="427950at2759"/>
<dbReference type="Proteomes" id="UP000604046">
    <property type="component" value="Unassembled WGS sequence"/>
</dbReference>
<dbReference type="Gene3D" id="1.10.238.10">
    <property type="entry name" value="EF-hand"/>
    <property type="match status" value="1"/>
</dbReference>
<dbReference type="InterPro" id="IPR018247">
    <property type="entry name" value="EF_Hand_1_Ca_BS"/>
</dbReference>
<dbReference type="InterPro" id="IPR011992">
    <property type="entry name" value="EF-hand-dom_pair"/>
</dbReference>
<evidence type="ECO:0000256" key="2">
    <source>
        <dbReference type="SAM" id="MobiDB-lite"/>
    </source>
</evidence>
<keyword evidence="3" id="KW-0812">Transmembrane</keyword>
<keyword evidence="3" id="KW-1133">Transmembrane helix</keyword>
<protein>
    <submittedName>
        <fullName evidence="4">CACNA1G protein</fullName>
    </submittedName>
</protein>